<gene>
    <name evidence="4" type="ORF">B0T18DRAFT_438893</name>
</gene>
<dbReference type="Gene3D" id="3.90.25.10">
    <property type="entry name" value="UDP-galactose 4-epimerase, domain 1"/>
    <property type="match status" value="1"/>
</dbReference>
<dbReference type="PANTHER" id="PTHR42748:SF25">
    <property type="entry name" value="NMRA FAMILY PROTEIN"/>
    <property type="match status" value="1"/>
</dbReference>
<name>A0AA40K1S8_9PEZI</name>
<dbReference type="EMBL" id="JAUKUD010000005">
    <property type="protein sequence ID" value="KAK0742681.1"/>
    <property type="molecule type" value="Genomic_DNA"/>
</dbReference>
<proteinExistence type="inferred from homology"/>
<dbReference type="CDD" id="cd05251">
    <property type="entry name" value="NmrA_like_SDR_a"/>
    <property type="match status" value="1"/>
</dbReference>
<dbReference type="InterPro" id="IPR051164">
    <property type="entry name" value="NmrA-like_oxidored"/>
</dbReference>
<dbReference type="InterPro" id="IPR036291">
    <property type="entry name" value="NAD(P)-bd_dom_sf"/>
</dbReference>
<dbReference type="InterPro" id="IPR008030">
    <property type="entry name" value="NmrA-like"/>
</dbReference>
<dbReference type="Proteomes" id="UP001172155">
    <property type="component" value="Unassembled WGS sequence"/>
</dbReference>
<dbReference type="Pfam" id="PF05368">
    <property type="entry name" value="NmrA"/>
    <property type="match status" value="1"/>
</dbReference>
<comment type="caution">
    <text evidence="4">The sequence shown here is derived from an EMBL/GenBank/DDBJ whole genome shotgun (WGS) entry which is preliminary data.</text>
</comment>
<dbReference type="SUPFAM" id="SSF51735">
    <property type="entry name" value="NAD(P)-binding Rossmann-fold domains"/>
    <property type="match status" value="1"/>
</dbReference>
<evidence type="ECO:0000256" key="1">
    <source>
        <dbReference type="ARBA" id="ARBA00006328"/>
    </source>
</evidence>
<evidence type="ECO:0000259" key="3">
    <source>
        <dbReference type="Pfam" id="PF05368"/>
    </source>
</evidence>
<keyword evidence="5" id="KW-1185">Reference proteome</keyword>
<feature type="domain" description="NmrA-like" evidence="3">
    <location>
        <begin position="11"/>
        <end position="292"/>
    </location>
</feature>
<organism evidence="4 5">
    <name type="scientific">Schizothecium vesticola</name>
    <dbReference type="NCBI Taxonomy" id="314040"/>
    <lineage>
        <taxon>Eukaryota</taxon>
        <taxon>Fungi</taxon>
        <taxon>Dikarya</taxon>
        <taxon>Ascomycota</taxon>
        <taxon>Pezizomycotina</taxon>
        <taxon>Sordariomycetes</taxon>
        <taxon>Sordariomycetidae</taxon>
        <taxon>Sordariales</taxon>
        <taxon>Schizotheciaceae</taxon>
        <taxon>Schizothecium</taxon>
    </lineage>
</organism>
<dbReference type="AlphaFoldDB" id="A0AA40K1S8"/>
<dbReference type="PANTHER" id="PTHR42748">
    <property type="entry name" value="NITROGEN METABOLITE REPRESSION PROTEIN NMRA FAMILY MEMBER"/>
    <property type="match status" value="1"/>
</dbReference>
<evidence type="ECO:0000313" key="5">
    <source>
        <dbReference type="Proteomes" id="UP001172155"/>
    </source>
</evidence>
<dbReference type="GO" id="GO:0005634">
    <property type="term" value="C:nucleus"/>
    <property type="evidence" value="ECO:0007669"/>
    <property type="project" value="TreeGrafter"/>
</dbReference>
<keyword evidence="2" id="KW-0521">NADP</keyword>
<reference evidence="4" key="1">
    <citation type="submission" date="2023-06" db="EMBL/GenBank/DDBJ databases">
        <title>Genome-scale phylogeny and comparative genomics of the fungal order Sordariales.</title>
        <authorList>
            <consortium name="Lawrence Berkeley National Laboratory"/>
            <person name="Hensen N."/>
            <person name="Bonometti L."/>
            <person name="Westerberg I."/>
            <person name="Brannstrom I.O."/>
            <person name="Guillou S."/>
            <person name="Cros-Aarteil S."/>
            <person name="Calhoun S."/>
            <person name="Haridas S."/>
            <person name="Kuo A."/>
            <person name="Mondo S."/>
            <person name="Pangilinan J."/>
            <person name="Riley R."/>
            <person name="LaButti K."/>
            <person name="Andreopoulos B."/>
            <person name="Lipzen A."/>
            <person name="Chen C."/>
            <person name="Yanf M."/>
            <person name="Daum C."/>
            <person name="Ng V."/>
            <person name="Clum A."/>
            <person name="Steindorff A."/>
            <person name="Ohm R."/>
            <person name="Martin F."/>
            <person name="Silar P."/>
            <person name="Natvig D."/>
            <person name="Lalanne C."/>
            <person name="Gautier V."/>
            <person name="Ament-velasquez S.L."/>
            <person name="Kruys A."/>
            <person name="Hutchinson M.I."/>
            <person name="Powell A.J."/>
            <person name="Barry K."/>
            <person name="Miller A.N."/>
            <person name="Grigoriev I.V."/>
            <person name="Debuchy R."/>
            <person name="Gladieux P."/>
            <person name="Thoren M.H."/>
            <person name="Johannesson H."/>
        </authorList>
    </citation>
    <scope>NUCLEOTIDE SEQUENCE</scope>
    <source>
        <strain evidence="4">SMH3187-1</strain>
    </source>
</reference>
<evidence type="ECO:0000313" key="4">
    <source>
        <dbReference type="EMBL" id="KAK0742681.1"/>
    </source>
</evidence>
<comment type="similarity">
    <text evidence="1">Belongs to the NmrA-type oxidoreductase family.</text>
</comment>
<evidence type="ECO:0000256" key="2">
    <source>
        <dbReference type="ARBA" id="ARBA00022857"/>
    </source>
</evidence>
<protein>
    <recommendedName>
        <fullName evidence="3">NmrA-like domain-containing protein</fullName>
    </recommendedName>
</protein>
<sequence>MELDPLPRVFLITGATGKQGGAVIDALLKLPEPFVGIILAVTRDPSSRAAQRLAALSDKIKVVEGNLDNVPELFRTAERATGGKPIYGVYSVQISRGPGVTPEQEVKQGKNLVDEAIARGVKHFVYSSVERGGDEASWFNPTPVEHFQPKHEIERHLRIQAAVNHSQRSEKMMWTILRPVAFMENLEADFKTKVFLTALHNHLGRDKKMQWVSIKDIGVFAAKAFYEPKSWKGRAVGIAGDEMTMEELFDVFSKATGAGWPTTYWPLGSVLTYMVKELGVMIRWFASDGYNANVAVRSIEHPGLMTIDQWLRGGGGGFVKPIQA</sequence>
<dbReference type="Gene3D" id="3.40.50.720">
    <property type="entry name" value="NAD(P)-binding Rossmann-like Domain"/>
    <property type="match status" value="1"/>
</dbReference>
<accession>A0AA40K1S8</accession>